<dbReference type="InterPro" id="IPR008878">
    <property type="entry name" value="Transposase_IS66_Orf2"/>
</dbReference>
<keyword evidence="2" id="KW-1185">Reference proteome</keyword>
<dbReference type="AlphaFoldDB" id="A0A518GY09"/>
<organism evidence="1 2">
    <name type="scientific">Tautonia plasticadhaerens</name>
    <dbReference type="NCBI Taxonomy" id="2527974"/>
    <lineage>
        <taxon>Bacteria</taxon>
        <taxon>Pseudomonadati</taxon>
        <taxon>Planctomycetota</taxon>
        <taxon>Planctomycetia</taxon>
        <taxon>Isosphaerales</taxon>
        <taxon>Isosphaeraceae</taxon>
        <taxon>Tautonia</taxon>
    </lineage>
</organism>
<dbReference type="NCBIfam" id="NF033819">
    <property type="entry name" value="IS66_TnpB"/>
    <property type="match status" value="1"/>
</dbReference>
<proteinExistence type="predicted"/>
<dbReference type="Proteomes" id="UP000317835">
    <property type="component" value="Chromosome"/>
</dbReference>
<dbReference type="OrthoDB" id="4956084at2"/>
<dbReference type="PANTHER" id="PTHR36455:SF1">
    <property type="entry name" value="BLR8292 PROTEIN"/>
    <property type="match status" value="1"/>
</dbReference>
<gene>
    <name evidence="1" type="ORF">ElP_13140</name>
</gene>
<sequence length="120" mass="13656">MLSLPPTVRILLAREPADLRKGFDGLSGLVEQVLGHDPLSGHLFVFRNRRGDRLKVLYWDQDGLVIWYKRLEKGSFRFPSCEGESVEVRAADLAMILEGIDLASVRRRPRYIRLPVEAPA</sequence>
<dbReference type="EMBL" id="CP036426">
    <property type="protein sequence ID" value="QDV33443.1"/>
    <property type="molecule type" value="Genomic_DNA"/>
</dbReference>
<evidence type="ECO:0000313" key="1">
    <source>
        <dbReference type="EMBL" id="QDV33443.1"/>
    </source>
</evidence>
<dbReference type="RefSeq" id="WP_145267822.1">
    <property type="nucleotide sequence ID" value="NZ_CP036426.1"/>
</dbReference>
<accession>A0A518GY09</accession>
<name>A0A518GY09_9BACT</name>
<dbReference type="PANTHER" id="PTHR36455">
    <property type="match status" value="1"/>
</dbReference>
<dbReference type="Pfam" id="PF05717">
    <property type="entry name" value="TnpB_IS66"/>
    <property type="match status" value="1"/>
</dbReference>
<evidence type="ECO:0000313" key="2">
    <source>
        <dbReference type="Proteomes" id="UP000317835"/>
    </source>
</evidence>
<protein>
    <submittedName>
        <fullName evidence="1">IS66 Orf2 like protein</fullName>
    </submittedName>
</protein>
<reference evidence="1 2" key="1">
    <citation type="submission" date="2019-02" db="EMBL/GenBank/DDBJ databases">
        <title>Deep-cultivation of Planctomycetes and their phenomic and genomic characterization uncovers novel biology.</title>
        <authorList>
            <person name="Wiegand S."/>
            <person name="Jogler M."/>
            <person name="Boedeker C."/>
            <person name="Pinto D."/>
            <person name="Vollmers J."/>
            <person name="Rivas-Marin E."/>
            <person name="Kohn T."/>
            <person name="Peeters S.H."/>
            <person name="Heuer A."/>
            <person name="Rast P."/>
            <person name="Oberbeckmann S."/>
            <person name="Bunk B."/>
            <person name="Jeske O."/>
            <person name="Meyerdierks A."/>
            <person name="Storesund J.E."/>
            <person name="Kallscheuer N."/>
            <person name="Luecker S."/>
            <person name="Lage O.M."/>
            <person name="Pohl T."/>
            <person name="Merkel B.J."/>
            <person name="Hornburger P."/>
            <person name="Mueller R.-W."/>
            <person name="Bruemmer F."/>
            <person name="Labrenz M."/>
            <person name="Spormann A.M."/>
            <person name="Op den Camp H."/>
            <person name="Overmann J."/>
            <person name="Amann R."/>
            <person name="Jetten M.S.M."/>
            <person name="Mascher T."/>
            <person name="Medema M.H."/>
            <person name="Devos D.P."/>
            <person name="Kaster A.-K."/>
            <person name="Ovreas L."/>
            <person name="Rohde M."/>
            <person name="Galperin M.Y."/>
            <person name="Jogler C."/>
        </authorList>
    </citation>
    <scope>NUCLEOTIDE SEQUENCE [LARGE SCALE GENOMIC DNA]</scope>
    <source>
        <strain evidence="1 2">ElP</strain>
    </source>
</reference>
<dbReference type="KEGG" id="tpla:ElP_13140"/>